<keyword evidence="3" id="KW-1185">Reference proteome</keyword>
<keyword evidence="1" id="KW-1133">Transmembrane helix</keyword>
<dbReference type="Proteomes" id="UP000202843">
    <property type="component" value="Segment"/>
</dbReference>
<dbReference type="InterPro" id="IPR058023">
    <property type="entry name" value="U91"/>
</dbReference>
<protein>
    <submittedName>
        <fullName evidence="2">U91 protein</fullName>
    </submittedName>
</protein>
<feature type="transmembrane region" description="Helical" evidence="1">
    <location>
        <begin position="15"/>
        <end position="38"/>
    </location>
</feature>
<keyword evidence="1" id="KW-0472">Membrane</keyword>
<dbReference type="GeneID" id="27912040"/>
<dbReference type="Pfam" id="PF25686">
    <property type="entry name" value="Betaherpes_U91"/>
    <property type="match status" value="1"/>
</dbReference>
<dbReference type="OrthoDB" id="36298at10239"/>
<dbReference type="EMBL" id="KU351741">
    <property type="protein sequence ID" value="ANC96585.1"/>
    <property type="molecule type" value="Genomic_DNA"/>
</dbReference>
<proteinExistence type="predicted"/>
<dbReference type="RefSeq" id="YP_009253990.1">
    <property type="nucleotide sequence ID" value="NC_030200.1"/>
</dbReference>
<keyword evidence="1" id="KW-0812">Transmembrane</keyword>
<name>A0A191S3W1_9BETA</name>
<evidence type="ECO:0000256" key="1">
    <source>
        <dbReference type="SAM" id="Phobius"/>
    </source>
</evidence>
<evidence type="ECO:0000313" key="2">
    <source>
        <dbReference type="EMBL" id="ANC96585.1"/>
    </source>
</evidence>
<organism evidence="2 3">
    <name type="scientific">macacine betaherpesvirus 9</name>
    <dbReference type="NCBI Taxonomy" id="2560568"/>
    <lineage>
        <taxon>Viruses</taxon>
        <taxon>Duplodnaviria</taxon>
        <taxon>Heunggongvirae</taxon>
        <taxon>Peploviricota</taxon>
        <taxon>Herviviricetes</taxon>
        <taxon>Herpesvirales</taxon>
        <taxon>Orthoherpesviridae</taxon>
        <taxon>Betaherpesvirinae</taxon>
        <taxon>Roseolovirus</taxon>
        <taxon>Roseolovirus macacinebeta9</taxon>
    </lineage>
</organism>
<reference evidence="2 3" key="1">
    <citation type="journal article" date="2016" name="J. Virol.">
        <title>Complete Unique Genome Sequence, Expression Profile, and Salivary Gland Tissue Tropism of the Herpesvirus 7 Homolog in Pigtailed Macaques.</title>
        <authorList>
            <person name="Staheli J.P."/>
            <person name="Dyen M.R."/>
            <person name="Basom R."/>
            <person name="Fitzgibbon M."/>
            <person name="Barcy S."/>
        </authorList>
    </citation>
    <scope>NUCLEOTIDE SEQUENCE [LARGE SCALE GENOMIC DNA]</scope>
</reference>
<evidence type="ECO:0000313" key="3">
    <source>
        <dbReference type="Proteomes" id="UP000202843"/>
    </source>
</evidence>
<gene>
    <name evidence="2" type="primary">U91</name>
</gene>
<accession>A0A191S3W1</accession>
<dbReference type="KEGG" id="vg:27912040"/>
<feature type="transmembrane region" description="Helical" evidence="1">
    <location>
        <begin position="89"/>
        <end position="116"/>
    </location>
</feature>
<sequence>MYEMEYEKHVSRPRLTYWIILIVSFVIIIITGTGLIVYETISNQNVDRLLNQIEECRSISTVFPEITTRLPESKSTVGDSSAKTKPAGWIQALTTAFGILTLFSIMMIIITCNFWLSDKDGKNKNLVSYYSEDVIDNLTENNTELTTV</sequence>